<protein>
    <submittedName>
        <fullName evidence="2">Uncharacterized protein</fullName>
    </submittedName>
</protein>
<gene>
    <name evidence="2" type="ORF">JK363_39170</name>
</gene>
<dbReference type="PROSITE" id="PS51318">
    <property type="entry name" value="TAT"/>
    <property type="match status" value="1"/>
</dbReference>
<dbReference type="Proteomes" id="UP000634229">
    <property type="component" value="Unassembled WGS sequence"/>
</dbReference>
<dbReference type="InterPro" id="IPR006311">
    <property type="entry name" value="TAT_signal"/>
</dbReference>
<keyword evidence="1" id="KW-0732">Signal</keyword>
<comment type="caution">
    <text evidence="2">The sequence shown here is derived from an EMBL/GenBank/DDBJ whole genome shotgun (WGS) entry which is preliminary data.</text>
</comment>
<reference evidence="2 3" key="1">
    <citation type="submission" date="2021-01" db="EMBL/GenBank/DDBJ databases">
        <title>WGS of actinomycetes isolated from Thailand.</title>
        <authorList>
            <person name="Thawai C."/>
        </authorList>
    </citation>
    <scope>NUCLEOTIDE SEQUENCE [LARGE SCALE GENOMIC DNA]</scope>
    <source>
        <strain evidence="2 3">CA1R205</strain>
    </source>
</reference>
<evidence type="ECO:0000256" key="1">
    <source>
        <dbReference type="SAM" id="SignalP"/>
    </source>
</evidence>
<name>A0ABS1NR24_9ACTN</name>
<feature type="signal peptide" evidence="1">
    <location>
        <begin position="1"/>
        <end position="33"/>
    </location>
</feature>
<evidence type="ECO:0000313" key="3">
    <source>
        <dbReference type="Proteomes" id="UP000634229"/>
    </source>
</evidence>
<accession>A0ABS1NR24</accession>
<proteinExistence type="predicted"/>
<sequence length="120" mass="12548">MHSISRRNAIAAVGTATVVVASLFAGSSSTAAAATADPAASASVAQKTPAAKAIAGKVQQYIARAWPRLNRDWPGVDYTRQVAILSWNKGRENYLVDTSGMRAVAKAELAKEKIEVPPVG</sequence>
<dbReference type="EMBL" id="JAERRF010000049">
    <property type="protein sequence ID" value="MBL1102527.1"/>
    <property type="molecule type" value="Genomic_DNA"/>
</dbReference>
<keyword evidence="3" id="KW-1185">Reference proteome</keyword>
<feature type="chain" id="PRO_5046620519" evidence="1">
    <location>
        <begin position="34"/>
        <end position="120"/>
    </location>
</feature>
<organism evidence="2 3">
    <name type="scientific">Streptomyces coffeae</name>
    <dbReference type="NCBI Taxonomy" id="621382"/>
    <lineage>
        <taxon>Bacteria</taxon>
        <taxon>Bacillati</taxon>
        <taxon>Actinomycetota</taxon>
        <taxon>Actinomycetes</taxon>
        <taxon>Kitasatosporales</taxon>
        <taxon>Streptomycetaceae</taxon>
        <taxon>Streptomyces</taxon>
    </lineage>
</organism>
<evidence type="ECO:0000313" key="2">
    <source>
        <dbReference type="EMBL" id="MBL1102527.1"/>
    </source>
</evidence>